<dbReference type="EMBL" id="JAYKXP010000061">
    <property type="protein sequence ID" value="KAK7033492.1"/>
    <property type="molecule type" value="Genomic_DNA"/>
</dbReference>
<comment type="caution">
    <text evidence="1">The sequence shown here is derived from an EMBL/GenBank/DDBJ whole genome shotgun (WGS) entry which is preliminary data.</text>
</comment>
<protein>
    <submittedName>
        <fullName evidence="1">SERTA domain-containing protein 3</fullName>
    </submittedName>
</protein>
<dbReference type="AlphaFoldDB" id="A0AAW0C2A1"/>
<organism evidence="1 2">
    <name type="scientific">Paramarasmius palmivorus</name>
    <dbReference type="NCBI Taxonomy" id="297713"/>
    <lineage>
        <taxon>Eukaryota</taxon>
        <taxon>Fungi</taxon>
        <taxon>Dikarya</taxon>
        <taxon>Basidiomycota</taxon>
        <taxon>Agaricomycotina</taxon>
        <taxon>Agaricomycetes</taxon>
        <taxon>Agaricomycetidae</taxon>
        <taxon>Agaricales</taxon>
        <taxon>Marasmiineae</taxon>
        <taxon>Marasmiaceae</taxon>
        <taxon>Paramarasmius</taxon>
    </lineage>
</organism>
<evidence type="ECO:0000313" key="1">
    <source>
        <dbReference type="EMBL" id="KAK7033492.1"/>
    </source>
</evidence>
<sequence>MYLAHRDMRHPSSSSWSTARTRLVLAETKNVVMKRQMSTLRREKRLLEAEVCALQHEVESLMTNESVQLVQAKELQTKTWKELRNTMEASEKASLRYEATIGELKETIKNCEGIIEAQNRKVKPRLESAGVQAEPPPLTVNHAEVQTDTSITIRDENVPQTGESNASQRINKSASCKDVNHLDARHKLQDSTVEETEGNTRRSMKIRLKVPKRPLPLDKAALEIANLGIVIGAPAEEEDLVSSSSHSSLLSTAQESISDLTSIPTGSSLSFSIVPQDAKAWFQAAFEYLKDPDLGDHYESFLYQWVRGEASTGWKKTPKGMPGGRPKVLESWISKAGKEHVQRYTSTPVLDLQFARSFPTAFLTWWRDMQPSWRSFEDGSFQPPAFATFGTSWVTLNRWGPNGWALILVCLKWWGGSIASLAESKAEADISRLKWELAIADMSLMFEGVTEHRIGTLGK</sequence>
<gene>
    <name evidence="1" type="primary">RBT1_11</name>
    <name evidence="1" type="ORF">VNI00_012713</name>
</gene>
<keyword evidence="2" id="KW-1185">Reference proteome</keyword>
<proteinExistence type="predicted"/>
<dbReference type="Proteomes" id="UP001383192">
    <property type="component" value="Unassembled WGS sequence"/>
</dbReference>
<accession>A0AAW0C2A1</accession>
<name>A0AAW0C2A1_9AGAR</name>
<reference evidence="1 2" key="1">
    <citation type="submission" date="2024-01" db="EMBL/GenBank/DDBJ databases">
        <title>A draft genome for a cacao thread blight-causing isolate of Paramarasmius palmivorus.</title>
        <authorList>
            <person name="Baruah I.K."/>
            <person name="Bukari Y."/>
            <person name="Amoako-Attah I."/>
            <person name="Meinhardt L.W."/>
            <person name="Bailey B.A."/>
            <person name="Cohen S.P."/>
        </authorList>
    </citation>
    <scope>NUCLEOTIDE SEQUENCE [LARGE SCALE GENOMIC DNA]</scope>
    <source>
        <strain evidence="1 2">GH-12</strain>
    </source>
</reference>
<evidence type="ECO:0000313" key="2">
    <source>
        <dbReference type="Proteomes" id="UP001383192"/>
    </source>
</evidence>